<dbReference type="Proteomes" id="UP000503540">
    <property type="component" value="Chromosome"/>
</dbReference>
<dbReference type="KEGG" id="nah:F5544_38730"/>
<dbReference type="PANTHER" id="PTHR46696">
    <property type="entry name" value="P450, PUTATIVE (EUROFUNG)-RELATED"/>
    <property type="match status" value="1"/>
</dbReference>
<comment type="similarity">
    <text evidence="1">Belongs to the cytochrome P450 family.</text>
</comment>
<proteinExistence type="inferred from homology"/>
<dbReference type="GO" id="GO:0004497">
    <property type="term" value="F:monooxygenase activity"/>
    <property type="evidence" value="ECO:0007669"/>
    <property type="project" value="InterPro"/>
</dbReference>
<dbReference type="InterPro" id="IPR036396">
    <property type="entry name" value="Cyt_P450_sf"/>
</dbReference>
<keyword evidence="3" id="KW-1185">Reference proteome</keyword>
<dbReference type="EMBL" id="CP046172">
    <property type="protein sequence ID" value="QIS15567.1"/>
    <property type="molecule type" value="Genomic_DNA"/>
</dbReference>
<name>A0A6G9YR41_9NOCA</name>
<organism evidence="2 3">
    <name type="scientific">Nocardia arthritidis</name>
    <dbReference type="NCBI Taxonomy" id="228602"/>
    <lineage>
        <taxon>Bacteria</taxon>
        <taxon>Bacillati</taxon>
        <taxon>Actinomycetota</taxon>
        <taxon>Actinomycetes</taxon>
        <taxon>Mycobacteriales</taxon>
        <taxon>Nocardiaceae</taxon>
        <taxon>Nocardia</taxon>
    </lineage>
</organism>
<dbReference type="AlphaFoldDB" id="A0A6G9YR41"/>
<dbReference type="InterPro" id="IPR017972">
    <property type="entry name" value="Cyt_P450_CS"/>
</dbReference>
<reference evidence="2 3" key="1">
    <citation type="journal article" date="2019" name="ACS Chem. Biol.">
        <title>Identification and Mobilization of a Cryptic Antibiotic Biosynthesis Gene Locus from a Human-Pathogenic Nocardia Isolate.</title>
        <authorList>
            <person name="Herisse M."/>
            <person name="Ishida K."/>
            <person name="Porter J.L."/>
            <person name="Howden B."/>
            <person name="Hertweck C."/>
            <person name="Stinear T.P."/>
            <person name="Pidot S.J."/>
        </authorList>
    </citation>
    <scope>NUCLEOTIDE SEQUENCE [LARGE SCALE GENOMIC DNA]</scope>
    <source>
        <strain evidence="2 3">AUSMDU00012717</strain>
    </source>
</reference>
<dbReference type="GO" id="GO:0005506">
    <property type="term" value="F:iron ion binding"/>
    <property type="evidence" value="ECO:0007669"/>
    <property type="project" value="InterPro"/>
</dbReference>
<dbReference type="RefSeq" id="WP_167477793.1">
    <property type="nucleotide sequence ID" value="NZ_CP046172.1"/>
</dbReference>
<evidence type="ECO:0000313" key="2">
    <source>
        <dbReference type="EMBL" id="QIS15567.1"/>
    </source>
</evidence>
<dbReference type="GO" id="GO:0016705">
    <property type="term" value="F:oxidoreductase activity, acting on paired donors, with incorporation or reduction of molecular oxygen"/>
    <property type="evidence" value="ECO:0007669"/>
    <property type="project" value="InterPro"/>
</dbReference>
<sequence length="378" mass="41521">MTEKTTLPAGLEWRPDTGQWVVRTHELADIALRDPHIGMSLDPDRSSVPLPGVNDIPTVEQFFELWYRRGANHPEFGPELRRAYTATALRPFASRFDAIAADLRRGLPAFGDLVPAFITPYGLHSTFDLMGFTEPSWPALTKAYHVLMFILRQRFRGVLELPEKHLAAFAAALRCLRDALAESRPTPLMAALRRYAETHDTSAWADVATIAQLLAAGVPQIGTGIGVSVRALFGDRELLARVRAGEFDIEQVAEEAMRLVPPFLVVAGWVTEPCDCLGVHLDPRTPVLVDIPAVNTDPARVERPLDFCPARGRADNITFGKGTHYCLGATSARIQVAAALRGLLELDPMVDPAAVRIDDDGFSQSVRSLPFTTTGRLI</sequence>
<gene>
    <name evidence="2" type="ORF">F5544_38730</name>
</gene>
<evidence type="ECO:0008006" key="4">
    <source>
        <dbReference type="Google" id="ProtNLM"/>
    </source>
</evidence>
<dbReference type="SUPFAM" id="SSF48264">
    <property type="entry name" value="Cytochrome P450"/>
    <property type="match status" value="1"/>
</dbReference>
<dbReference type="GO" id="GO:0020037">
    <property type="term" value="F:heme binding"/>
    <property type="evidence" value="ECO:0007669"/>
    <property type="project" value="InterPro"/>
</dbReference>
<evidence type="ECO:0000256" key="1">
    <source>
        <dbReference type="ARBA" id="ARBA00010617"/>
    </source>
</evidence>
<dbReference type="PROSITE" id="PS00086">
    <property type="entry name" value="CYTOCHROME_P450"/>
    <property type="match status" value="1"/>
</dbReference>
<evidence type="ECO:0000313" key="3">
    <source>
        <dbReference type="Proteomes" id="UP000503540"/>
    </source>
</evidence>
<dbReference type="PANTHER" id="PTHR46696:SF1">
    <property type="entry name" value="CYTOCHROME P450 YJIB-RELATED"/>
    <property type="match status" value="1"/>
</dbReference>
<protein>
    <recommendedName>
        <fullName evidence="4">Cytochrome P450</fullName>
    </recommendedName>
</protein>
<dbReference type="Gene3D" id="1.10.630.10">
    <property type="entry name" value="Cytochrome P450"/>
    <property type="match status" value="1"/>
</dbReference>
<accession>A0A6G9YR41</accession>